<feature type="domain" description="Metallo-beta-lactamase" evidence="1">
    <location>
        <begin position="27"/>
        <end position="247"/>
    </location>
</feature>
<evidence type="ECO:0000313" key="3">
    <source>
        <dbReference type="Proteomes" id="UP001596406"/>
    </source>
</evidence>
<dbReference type="Pfam" id="PF00753">
    <property type="entry name" value="Lactamase_B"/>
    <property type="match status" value="1"/>
</dbReference>
<keyword evidence="3" id="KW-1185">Reference proteome</keyword>
<evidence type="ECO:0000313" key="2">
    <source>
        <dbReference type="EMBL" id="MFC6838501.1"/>
    </source>
</evidence>
<evidence type="ECO:0000259" key="1">
    <source>
        <dbReference type="SMART" id="SM00849"/>
    </source>
</evidence>
<dbReference type="SMART" id="SM00849">
    <property type="entry name" value="Lactamase_B"/>
    <property type="match status" value="1"/>
</dbReference>
<reference evidence="2 3" key="1">
    <citation type="journal article" date="2019" name="Int. J. Syst. Evol. Microbiol.">
        <title>The Global Catalogue of Microorganisms (GCM) 10K type strain sequencing project: providing services to taxonomists for standard genome sequencing and annotation.</title>
        <authorList>
            <consortium name="The Broad Institute Genomics Platform"/>
            <consortium name="The Broad Institute Genome Sequencing Center for Infectious Disease"/>
            <person name="Wu L."/>
            <person name="Ma J."/>
        </authorList>
    </citation>
    <scope>NUCLEOTIDE SEQUENCE [LARGE SCALE GENOMIC DNA]</scope>
    <source>
        <strain evidence="2 3">PSRA2</strain>
    </source>
</reference>
<gene>
    <name evidence="2" type="ORF">ACFQHK_18635</name>
</gene>
<protein>
    <submittedName>
        <fullName evidence="2">MBL fold metallo-hydrolase</fullName>
        <ecNumber evidence="2">3.-.-.-</ecNumber>
    </submittedName>
</protein>
<dbReference type="InterPro" id="IPR001279">
    <property type="entry name" value="Metallo-B-lactamas"/>
</dbReference>
<comment type="caution">
    <text evidence="2">The sequence shown here is derived from an EMBL/GenBank/DDBJ whole genome shotgun (WGS) entry which is preliminary data.</text>
</comment>
<proteinExistence type="predicted"/>
<dbReference type="EC" id="3.-.-.-" evidence="2"/>
<dbReference type="Gene3D" id="3.60.15.10">
    <property type="entry name" value="Ribonuclease Z/Hydroxyacylglutathione hydrolase-like"/>
    <property type="match status" value="1"/>
</dbReference>
<accession>A0ABD5UKK8</accession>
<organism evidence="2 3">
    <name type="scientific">Halomarina ordinaria</name>
    <dbReference type="NCBI Taxonomy" id="3033939"/>
    <lineage>
        <taxon>Archaea</taxon>
        <taxon>Methanobacteriati</taxon>
        <taxon>Methanobacteriota</taxon>
        <taxon>Stenosarchaea group</taxon>
        <taxon>Halobacteria</taxon>
        <taxon>Halobacteriales</taxon>
        <taxon>Natronomonadaceae</taxon>
        <taxon>Halomarina</taxon>
    </lineage>
</organism>
<dbReference type="GO" id="GO:0016787">
    <property type="term" value="F:hydrolase activity"/>
    <property type="evidence" value="ECO:0007669"/>
    <property type="project" value="UniProtKB-KW"/>
</dbReference>
<name>A0ABD5UKK8_9EURY</name>
<dbReference type="RefSeq" id="WP_304450190.1">
    <property type="nucleotide sequence ID" value="NZ_JARRAH010000006.1"/>
</dbReference>
<dbReference type="AlphaFoldDB" id="A0ABD5UKK8"/>
<dbReference type="EMBL" id="JBHSXM010000006">
    <property type="protein sequence ID" value="MFC6838501.1"/>
    <property type="molecule type" value="Genomic_DNA"/>
</dbReference>
<dbReference type="PANTHER" id="PTHR42951">
    <property type="entry name" value="METALLO-BETA-LACTAMASE DOMAIN-CONTAINING"/>
    <property type="match status" value="1"/>
</dbReference>
<dbReference type="SUPFAM" id="SSF56281">
    <property type="entry name" value="Metallo-hydrolase/oxidoreductase"/>
    <property type="match status" value="1"/>
</dbReference>
<keyword evidence="2" id="KW-0378">Hydrolase</keyword>
<dbReference type="InterPro" id="IPR050855">
    <property type="entry name" value="NDM-1-like"/>
</dbReference>
<sequence length="333" mass="36006">MTRDPLEYSLAARVHRIETPVPWPPGHAAAFLVEGEEPVLVDAGHVDERSEDVLDEGLAERGYTVADIEHVVLTHPHSDHIGQVPAFVAADARLYAPRAVCEQLRRDPADLEARVRETAASVGLPPRELDAQVARAVDSLERNRRLLPPDAVAVPFEYGEAFPVADLSLEPVHTPGHQTGHACLFASDGAETVLFSGDALVEPFRAAALDVGLDRGAYDAVAAFYRGYGRLEAALDRREPRRVYAGHGPPFEDAKGVLERSRASLDRLVADVLATVERVGPASPYAVTLARLGGDELRYPAPLLDTVGALGTLDERGAVVYRVDDGVRRYVAV</sequence>
<dbReference type="Proteomes" id="UP001596406">
    <property type="component" value="Unassembled WGS sequence"/>
</dbReference>
<dbReference type="InterPro" id="IPR036866">
    <property type="entry name" value="RibonucZ/Hydroxyglut_hydro"/>
</dbReference>